<protein>
    <submittedName>
        <fullName evidence="2">Uncharacterized protein</fullName>
    </submittedName>
</protein>
<dbReference type="AlphaFoldDB" id="A0A2M8EN20"/>
<reference evidence="3" key="1">
    <citation type="submission" date="2017-09" db="EMBL/GenBank/DDBJ databases">
        <title>Depth-based differentiation of microbial function through sediment-hosted aquifers and enrichment of novel symbionts in the deep terrestrial subsurface.</title>
        <authorList>
            <person name="Probst A.J."/>
            <person name="Ladd B."/>
            <person name="Jarett J.K."/>
            <person name="Geller-Mcgrath D.E."/>
            <person name="Sieber C.M.K."/>
            <person name="Emerson J.B."/>
            <person name="Anantharaman K."/>
            <person name="Thomas B.C."/>
            <person name="Malmstrom R."/>
            <person name="Stieglmeier M."/>
            <person name="Klingl A."/>
            <person name="Woyke T."/>
            <person name="Ryan C.M."/>
            <person name="Banfield J.F."/>
        </authorList>
    </citation>
    <scope>NUCLEOTIDE SEQUENCE [LARGE SCALE GENOMIC DNA]</scope>
</reference>
<dbReference type="EMBL" id="PFSI01000067">
    <property type="protein sequence ID" value="PJC24111.1"/>
    <property type="molecule type" value="Genomic_DNA"/>
</dbReference>
<evidence type="ECO:0000313" key="3">
    <source>
        <dbReference type="Proteomes" id="UP000230251"/>
    </source>
</evidence>
<dbReference type="Proteomes" id="UP000230251">
    <property type="component" value="Unassembled WGS sequence"/>
</dbReference>
<comment type="caution">
    <text evidence="2">The sequence shown here is derived from an EMBL/GenBank/DDBJ whole genome shotgun (WGS) entry which is preliminary data.</text>
</comment>
<accession>A0A2M8EN20</accession>
<feature type="region of interest" description="Disordered" evidence="1">
    <location>
        <begin position="1"/>
        <end position="73"/>
    </location>
</feature>
<feature type="compositionally biased region" description="Basic and acidic residues" evidence="1">
    <location>
        <begin position="30"/>
        <end position="39"/>
    </location>
</feature>
<evidence type="ECO:0000256" key="1">
    <source>
        <dbReference type="SAM" id="MobiDB-lite"/>
    </source>
</evidence>
<sequence length="73" mass="7762">MVVASDGDGDVEGRHDERERDPRPLVVREALGEPDHREDGDVESGGGAEEAGERPLISIAEDGLDEADDGAEH</sequence>
<gene>
    <name evidence="2" type="ORF">CO057_04310</name>
</gene>
<evidence type="ECO:0000313" key="2">
    <source>
        <dbReference type="EMBL" id="PJC24111.1"/>
    </source>
</evidence>
<feature type="compositionally biased region" description="Acidic residues" evidence="1">
    <location>
        <begin position="62"/>
        <end position="73"/>
    </location>
</feature>
<proteinExistence type="predicted"/>
<organism evidence="2 3">
    <name type="scientific">Candidatus Uhrbacteria bacterium CG_4_9_14_0_2_um_filter_41_50</name>
    <dbReference type="NCBI Taxonomy" id="1975031"/>
    <lineage>
        <taxon>Bacteria</taxon>
        <taxon>Candidatus Uhriibacteriota</taxon>
    </lineage>
</organism>
<feature type="compositionally biased region" description="Basic and acidic residues" evidence="1">
    <location>
        <begin position="11"/>
        <end position="23"/>
    </location>
</feature>
<name>A0A2M8EN20_9BACT</name>